<keyword evidence="3 6" id="KW-0285">Flavoprotein</keyword>
<protein>
    <submittedName>
        <fullName evidence="11">Acyl-CoA dehydrogenase C-terminal domain-containing protein</fullName>
    </submittedName>
</protein>
<evidence type="ECO:0000259" key="7">
    <source>
        <dbReference type="Pfam" id="PF00441"/>
    </source>
</evidence>
<dbReference type="SUPFAM" id="SSF47203">
    <property type="entry name" value="Acyl-CoA dehydrogenase C-terminal domain-like"/>
    <property type="match status" value="1"/>
</dbReference>
<dbReference type="InterPro" id="IPR006091">
    <property type="entry name" value="Acyl-CoA_Oxase/DH_mid-dom"/>
</dbReference>
<evidence type="ECO:0000256" key="1">
    <source>
        <dbReference type="ARBA" id="ARBA00001974"/>
    </source>
</evidence>
<dbReference type="InterPro" id="IPR037069">
    <property type="entry name" value="AcylCoA_DH/ox_N_sf"/>
</dbReference>
<dbReference type="Gene3D" id="2.40.110.10">
    <property type="entry name" value="Butyryl-CoA Dehydrogenase, subunit A, domain 2"/>
    <property type="match status" value="1"/>
</dbReference>
<dbReference type="Proteomes" id="UP001596303">
    <property type="component" value="Unassembled WGS sequence"/>
</dbReference>
<feature type="domain" description="Acetyl-CoA dehydrogenase-like C-terminal" evidence="10">
    <location>
        <begin position="467"/>
        <end position="591"/>
    </location>
</feature>
<dbReference type="Pfam" id="PF02771">
    <property type="entry name" value="Acyl-CoA_dh_N"/>
    <property type="match status" value="1"/>
</dbReference>
<dbReference type="SUPFAM" id="SSF56645">
    <property type="entry name" value="Acyl-CoA dehydrogenase NM domain-like"/>
    <property type="match status" value="1"/>
</dbReference>
<dbReference type="InterPro" id="IPR052166">
    <property type="entry name" value="Diverse_Acyl-CoA_DH"/>
</dbReference>
<evidence type="ECO:0000256" key="6">
    <source>
        <dbReference type="RuleBase" id="RU362125"/>
    </source>
</evidence>
<gene>
    <name evidence="11" type="ORF">ACFQDM_12900</name>
</gene>
<dbReference type="Pfam" id="PF12806">
    <property type="entry name" value="Acyl-CoA_dh_C"/>
    <property type="match status" value="1"/>
</dbReference>
<dbReference type="Gene3D" id="1.20.140.10">
    <property type="entry name" value="Butyryl-CoA Dehydrogenase, subunit A, domain 3"/>
    <property type="match status" value="1"/>
</dbReference>
<evidence type="ECO:0000256" key="5">
    <source>
        <dbReference type="ARBA" id="ARBA00023002"/>
    </source>
</evidence>
<keyword evidence="5 6" id="KW-0560">Oxidoreductase</keyword>
<dbReference type="InterPro" id="IPR013786">
    <property type="entry name" value="AcylCoA_DH/ox_N"/>
</dbReference>
<keyword evidence="12" id="KW-1185">Reference proteome</keyword>
<dbReference type="Pfam" id="PF02770">
    <property type="entry name" value="Acyl-CoA_dh_M"/>
    <property type="match status" value="1"/>
</dbReference>
<dbReference type="RefSeq" id="WP_377379671.1">
    <property type="nucleotide sequence ID" value="NZ_JBHSSW010000017.1"/>
</dbReference>
<dbReference type="InterPro" id="IPR025878">
    <property type="entry name" value="Acyl-CoA_dh-like_C_dom"/>
</dbReference>
<keyword evidence="4 6" id="KW-0274">FAD</keyword>
<reference evidence="12" key="1">
    <citation type="journal article" date="2019" name="Int. J. Syst. Evol. Microbiol.">
        <title>The Global Catalogue of Microorganisms (GCM) 10K type strain sequencing project: providing services to taxonomists for standard genome sequencing and annotation.</title>
        <authorList>
            <consortium name="The Broad Institute Genomics Platform"/>
            <consortium name="The Broad Institute Genome Sequencing Center for Infectious Disease"/>
            <person name="Wu L."/>
            <person name="Ma J."/>
        </authorList>
    </citation>
    <scope>NUCLEOTIDE SEQUENCE [LARGE SCALE GENOMIC DNA]</scope>
    <source>
        <strain evidence="12">CGMCC-1.15741</strain>
    </source>
</reference>
<dbReference type="EMBL" id="JBHSSW010000017">
    <property type="protein sequence ID" value="MFC6198985.1"/>
    <property type="molecule type" value="Genomic_DNA"/>
</dbReference>
<evidence type="ECO:0000256" key="3">
    <source>
        <dbReference type="ARBA" id="ARBA00022630"/>
    </source>
</evidence>
<evidence type="ECO:0000256" key="2">
    <source>
        <dbReference type="ARBA" id="ARBA00009347"/>
    </source>
</evidence>
<evidence type="ECO:0000313" key="12">
    <source>
        <dbReference type="Proteomes" id="UP001596303"/>
    </source>
</evidence>
<dbReference type="InterPro" id="IPR036250">
    <property type="entry name" value="AcylCo_DH-like_C"/>
</dbReference>
<dbReference type="InterPro" id="IPR046373">
    <property type="entry name" value="Acyl-CoA_Oxase/DH_mid-dom_sf"/>
</dbReference>
<accession>A0ABW1SBI9</accession>
<evidence type="ECO:0000259" key="9">
    <source>
        <dbReference type="Pfam" id="PF02771"/>
    </source>
</evidence>
<feature type="domain" description="Acyl-CoA dehydrogenase/oxidase N-terminal" evidence="9">
    <location>
        <begin position="76"/>
        <end position="157"/>
    </location>
</feature>
<evidence type="ECO:0000313" key="11">
    <source>
        <dbReference type="EMBL" id="MFC6198985.1"/>
    </source>
</evidence>
<name>A0ABW1SBI9_9PROT</name>
<dbReference type="InterPro" id="IPR009100">
    <property type="entry name" value="AcylCoA_DH/oxidase_NM_dom_sf"/>
</dbReference>
<proteinExistence type="inferred from homology"/>
<comment type="similarity">
    <text evidence="2 6">Belongs to the acyl-CoA dehydrogenase family.</text>
</comment>
<dbReference type="Pfam" id="PF00441">
    <property type="entry name" value="Acyl-CoA_dh_1"/>
    <property type="match status" value="1"/>
</dbReference>
<dbReference type="InterPro" id="IPR009075">
    <property type="entry name" value="AcylCo_DH/oxidase_C"/>
</dbReference>
<comment type="cofactor">
    <cofactor evidence="1 6">
        <name>FAD</name>
        <dbReference type="ChEBI" id="CHEBI:57692"/>
    </cofactor>
</comment>
<dbReference type="PANTHER" id="PTHR42803">
    <property type="entry name" value="ACYL-COA DEHYDROGENASE"/>
    <property type="match status" value="1"/>
</dbReference>
<feature type="domain" description="Acyl-CoA oxidase/dehydrogenase middle" evidence="8">
    <location>
        <begin position="163"/>
        <end position="271"/>
    </location>
</feature>
<feature type="domain" description="Acyl-CoA dehydrogenase/oxidase C-terminal" evidence="7">
    <location>
        <begin position="282"/>
        <end position="451"/>
    </location>
</feature>
<dbReference type="Gene3D" id="1.10.540.10">
    <property type="entry name" value="Acyl-CoA dehydrogenase/oxidase, N-terminal domain"/>
    <property type="match status" value="1"/>
</dbReference>
<evidence type="ECO:0000259" key="8">
    <source>
        <dbReference type="Pfam" id="PF02770"/>
    </source>
</evidence>
<organism evidence="11 12">
    <name type="scientific">Ponticaulis profundi</name>
    <dbReference type="NCBI Taxonomy" id="2665222"/>
    <lineage>
        <taxon>Bacteria</taxon>
        <taxon>Pseudomonadati</taxon>
        <taxon>Pseudomonadota</taxon>
        <taxon>Alphaproteobacteria</taxon>
        <taxon>Hyphomonadales</taxon>
        <taxon>Hyphomonadaceae</taxon>
        <taxon>Ponticaulis</taxon>
    </lineage>
</organism>
<evidence type="ECO:0000256" key="4">
    <source>
        <dbReference type="ARBA" id="ARBA00022827"/>
    </source>
</evidence>
<sequence>MPRYTAPVRDMQFLLHDVLTIENYDNLPGFSDASRDVVDQILETGAKFAEEVLFPLNKIGDEQGCVRNSDATVKTPDGFKEAYDQLVESEWLSLSADPQYGGQGLPNVVNVASNEMQSSANMAFSMYPGLTHGAYQALLAGGSEEQKQTYVTRMVNGGWSGTMNLTEPQCGTDLGLIKTKAVPQEDGSYKITGQKIWISGGEQDLTENIIHLVLARIEGAPEGIKGISLFVVPKYMVKEDGSLGDRNGMTCGGLEEKMGIHGNATCVMNYDGATGWLVGEENKGMRTMFVMMNEARLGVGLQGLAQSEIAYQNAADFARDRVQGRALSGPAAPEKPADPIIVHPDVRRMLMDSRAFNEGARAFLYWTALHGDLLHKSEDEKVKEKAGDYMALMTPVLKAFLTDRGFKSCNESLQLHGGIGYTKEMGVEQYVRDARIALIYEGTNGIQALDLVGRKLAADGGRAIFSFFREMDDFLGENESNEALSLYTKGLKDARDRLDEGTNWLMKNGLSNFDNAAAASTDYLNLFGLTAIAYMWAKMAKVALEKKAAGETDPYYDTKLKTATYYVERLLPETAAHLAKMQAGSESMMALEADAF</sequence>
<comment type="caution">
    <text evidence="11">The sequence shown here is derived from an EMBL/GenBank/DDBJ whole genome shotgun (WGS) entry which is preliminary data.</text>
</comment>
<evidence type="ECO:0000259" key="10">
    <source>
        <dbReference type="Pfam" id="PF12806"/>
    </source>
</evidence>
<dbReference type="PANTHER" id="PTHR42803:SF1">
    <property type="entry name" value="BROAD-SPECIFICITY LINEAR ACYL-COA DEHYDROGENASE FADE5"/>
    <property type="match status" value="1"/>
</dbReference>